<evidence type="ECO:0000256" key="12">
    <source>
        <dbReference type="ARBA" id="ARBA00033387"/>
    </source>
</evidence>
<dbReference type="Gene3D" id="1.25.50.20">
    <property type="match status" value="1"/>
</dbReference>
<dbReference type="InterPro" id="IPR042097">
    <property type="entry name" value="Aminopeptidase_N-like_N_sf"/>
</dbReference>
<comment type="caution">
    <text evidence="20">The sequence shown here is derived from an EMBL/GenBank/DDBJ whole genome shotgun (WGS) entry which is preliminary data.</text>
</comment>
<keyword evidence="9 16" id="KW-0862">Zinc</keyword>
<dbReference type="CDD" id="cd09601">
    <property type="entry name" value="M1_APN-Q_like"/>
    <property type="match status" value="1"/>
</dbReference>
<reference evidence="20 21" key="1">
    <citation type="journal article" date="2018" name="Evol. Lett.">
        <title>Horizontal gene cluster transfer increased hallucinogenic mushroom diversity.</title>
        <authorList>
            <person name="Reynolds H.T."/>
            <person name="Vijayakumar V."/>
            <person name="Gluck-Thaler E."/>
            <person name="Korotkin H.B."/>
            <person name="Matheny P.B."/>
            <person name="Slot J.C."/>
        </authorList>
    </citation>
    <scope>NUCLEOTIDE SEQUENCE [LARGE SCALE GENOMIC DNA]</scope>
    <source>
        <strain evidence="20 21">2631</strain>
    </source>
</reference>
<keyword evidence="5" id="KW-0645">Protease</keyword>
<dbReference type="PROSITE" id="PS51562">
    <property type="entry name" value="RNA_CAP0_MT"/>
    <property type="match status" value="1"/>
</dbReference>
<evidence type="ECO:0000256" key="8">
    <source>
        <dbReference type="ARBA" id="ARBA00022801"/>
    </source>
</evidence>
<evidence type="ECO:0000256" key="11">
    <source>
        <dbReference type="ARBA" id="ARBA00032772"/>
    </source>
</evidence>
<evidence type="ECO:0000256" key="6">
    <source>
        <dbReference type="ARBA" id="ARBA00022679"/>
    </source>
</evidence>
<protein>
    <recommendedName>
        <fullName evidence="14">mRNA cap guanine-N(7) methyltransferase</fullName>
    </recommendedName>
    <alternativeName>
        <fullName evidence="11">mRNA (guanine-N(7))-methyltransferase</fullName>
    </alternativeName>
    <alternativeName>
        <fullName evidence="12">mRNA cap methyltransferase</fullName>
    </alternativeName>
</protein>
<keyword evidence="21" id="KW-1185">Reference proteome</keyword>
<gene>
    <name evidence="20" type="ORF">CVT25_006463</name>
</gene>
<dbReference type="InterPro" id="IPR045357">
    <property type="entry name" value="Aminopeptidase_N-like_N"/>
</dbReference>
<keyword evidence="3" id="KW-0031">Aminopeptidase</keyword>
<dbReference type="PANTHER" id="PTHR11533">
    <property type="entry name" value="PROTEASE M1 ZINC METALLOPROTEASE"/>
    <property type="match status" value="1"/>
</dbReference>
<feature type="domain" description="MRNA cap 0 methyltransferase" evidence="19">
    <location>
        <begin position="1062"/>
        <end position="1354"/>
    </location>
</feature>
<dbReference type="GO" id="GO:0043171">
    <property type="term" value="P:peptide catabolic process"/>
    <property type="evidence" value="ECO:0007669"/>
    <property type="project" value="TreeGrafter"/>
</dbReference>
<evidence type="ECO:0000313" key="20">
    <source>
        <dbReference type="EMBL" id="PPQ89091.1"/>
    </source>
</evidence>
<comment type="similarity">
    <text evidence="2">Belongs to the peptidase M1 family.</text>
</comment>
<dbReference type="CDD" id="cd02440">
    <property type="entry name" value="AdoMet_MTases"/>
    <property type="match status" value="1"/>
</dbReference>
<evidence type="ECO:0000313" key="21">
    <source>
        <dbReference type="Proteomes" id="UP000283269"/>
    </source>
</evidence>
<dbReference type="GO" id="GO:0004482">
    <property type="term" value="F:mRNA 5'-cap (guanine-N7-)-methyltransferase activity"/>
    <property type="evidence" value="ECO:0007669"/>
    <property type="project" value="UniProtKB-EC"/>
</dbReference>
<dbReference type="Gene3D" id="1.10.390.10">
    <property type="entry name" value="Neutral Protease Domain 2"/>
    <property type="match status" value="1"/>
</dbReference>
<feature type="site" description="Transition state stabilizer" evidence="17">
    <location>
        <position position="421"/>
    </location>
</feature>
<feature type="binding site" evidence="16">
    <location>
        <position position="357"/>
    </location>
    <ligand>
        <name>Zn(2+)</name>
        <dbReference type="ChEBI" id="CHEBI:29105"/>
        <note>catalytic</note>
    </ligand>
</feature>
<keyword evidence="10" id="KW-0482">Metalloprotease</keyword>
<dbReference type="InterPro" id="IPR001930">
    <property type="entry name" value="Peptidase_M1"/>
</dbReference>
<dbReference type="InterPro" id="IPR027268">
    <property type="entry name" value="Peptidase_M4/M1_CTD_sf"/>
</dbReference>
<evidence type="ECO:0000256" key="14">
    <source>
        <dbReference type="ARBA" id="ARBA00049739"/>
    </source>
</evidence>
<feature type="region of interest" description="Disordered" evidence="18">
    <location>
        <begin position="901"/>
        <end position="981"/>
    </location>
</feature>
<evidence type="ECO:0000256" key="9">
    <source>
        <dbReference type="ARBA" id="ARBA00022833"/>
    </source>
</evidence>
<dbReference type="FunFam" id="1.10.390.10:FF:000006">
    <property type="entry name" value="Puromycin-sensitive aminopeptidase"/>
    <property type="match status" value="1"/>
</dbReference>
<dbReference type="InParanoid" id="A0A409XED1"/>
<evidence type="ECO:0000256" key="18">
    <source>
        <dbReference type="SAM" id="MobiDB-lite"/>
    </source>
</evidence>
<dbReference type="GO" id="GO:0005737">
    <property type="term" value="C:cytoplasm"/>
    <property type="evidence" value="ECO:0007669"/>
    <property type="project" value="TreeGrafter"/>
</dbReference>
<feature type="binding site" evidence="16">
    <location>
        <position position="338"/>
    </location>
    <ligand>
        <name>Zn(2+)</name>
        <dbReference type="ChEBI" id="CHEBI:29105"/>
        <note>catalytic</note>
    </ligand>
</feature>
<feature type="binding site" evidence="16">
    <location>
        <position position="334"/>
    </location>
    <ligand>
        <name>Zn(2+)</name>
        <dbReference type="ChEBI" id="CHEBI:29105"/>
        <note>catalytic</note>
    </ligand>
</feature>
<dbReference type="Gene3D" id="3.40.50.150">
    <property type="entry name" value="Vaccinia Virus protein VP39"/>
    <property type="match status" value="1"/>
</dbReference>
<dbReference type="Gene3D" id="2.60.40.1730">
    <property type="entry name" value="tricorn interacting facor f3 domain"/>
    <property type="match status" value="1"/>
</dbReference>
<evidence type="ECO:0000256" key="5">
    <source>
        <dbReference type="ARBA" id="ARBA00022670"/>
    </source>
</evidence>
<evidence type="ECO:0000256" key="17">
    <source>
        <dbReference type="PIRSR" id="PIRSR634016-4"/>
    </source>
</evidence>
<dbReference type="FunCoup" id="A0A409XED1">
    <property type="interactions" value="503"/>
</dbReference>
<dbReference type="GO" id="GO:0008270">
    <property type="term" value="F:zinc ion binding"/>
    <property type="evidence" value="ECO:0007669"/>
    <property type="project" value="InterPro"/>
</dbReference>
<keyword evidence="8" id="KW-0378">Hydrolase</keyword>
<evidence type="ECO:0000256" key="13">
    <source>
        <dbReference type="ARBA" id="ARBA00044712"/>
    </source>
</evidence>
<sequence length="1354" mass="151836">MSTSAGSGDPDQYRLPTDVKPTHYDVTIKTDLEKLTFEGLVKVSLDIKAETSKIVLNATDLDLGKASLYSDALKAEQVTSVSATDKTQERVTYQLTDKLPAGSKAELKIAFAGKLTGSMMGYYKSSWENEGKTEYYALTQFEPTAARRAFPCWDEPLLKATFSMTMISRANTVSLSNMPALSEEPLQEVNTPAELADIVASTKNEQWKITKFDKTPPMSSYIVAIANGPFKFLETSVVMPLSGKTIPLRIYTTPDVIHQAQYALDVKAAVLPLYEKIFDVEYPLPKLDTLVASDFDAGAMENWGLITGRTNAFLLDPDRADLQAKKRVASVQSHEVAHMWFGNITTMQWWNYLYLNEGFATLMGEVIIPGIVYPEWRVNSEFITDHLSRALNLDSKLSSHPIEVECPDANHINQIFDALSYSKAASVLRMLSYYVGEEKFLKGVSIYLKKKLFANSVTHDLWDGISTSTGLNITELMENWITKIGFPVVTVTENAQGITVRQDRFLETGPAKPKDNETIWNIPLSVLSTKDGKAVIDRTPILTEREKTIPLDISKPFKLNAGTNGVYRVLYSPERLALIAAEAAKENSVFSLEDRMGLVYDAMALARAGFAKLSSSLTLVDELRNEKEFLVWQGISGSLAGVKDVWWEHPEITDKFDAFSRSLFVPLVKKLGYDYPKGEDIDAAQLRTLAVGRAYATGDEGVTNELRGRFKLYQETGDNSKIPADLQQVIYTAAVKHGGRKEYDAMVKIYDKPKTPSEKISAIRAMSITQDDALIAETFKFISTKARDQDVIYFFGSLGMNYKARRALTKYLQDEYDVLYKRFEGNFTLGTLVSQTITFYATKEDYAQVETYFKDKDTSKYNQSLAQALDSIRARTDYRERSTEDLKEWLSRKATHLSVLLNQDDNSPPPRHSSIHSLLSPQDDTLASADPIRRSSMDINYISPAASRRQSIVDSPRPSSSSADSVPPRSTASPISIPYNPRKRVTKADSVLVPLSPAEIEKYRKFRGEGSVRLTSKRKRAPSDEPEPEDVRPGKRHTGDVGVVVHHYNSRPDVGVEQRSLSPIIGLKAFNNWVKSVLITRFGHPVLEKSSVSGPLAGPGRMRIARGKVLDLGCGKGGDTTKWAKAHVKEYFGADIAAVSIDQARGRWESLRGPRFDATFAAIDCFAQSISKAFPPAKLAQPCDVVSMQFCMHYAFETVQKARCMLDNVSRYLRTGGVFIGTIPNAEFLLDRLDEIPKDAEELSFGNSVYRITFEDRERPVFGHKYTFFLQDAVENVPEYVVRWDNFVQMAADYGLHPVYRKQFHDIFQEHMEHPEFQPLLVRMKVINENGESSMTDDQWEAANIYIGFAFEKL</sequence>
<evidence type="ECO:0000256" key="4">
    <source>
        <dbReference type="ARBA" id="ARBA00022603"/>
    </source>
</evidence>
<dbReference type="SUPFAM" id="SSF53335">
    <property type="entry name" value="S-adenosyl-L-methionine-dependent methyltransferases"/>
    <property type="match status" value="1"/>
</dbReference>
<feature type="active site" description="Proton acceptor" evidence="15">
    <location>
        <position position="335"/>
    </location>
</feature>
<evidence type="ECO:0000256" key="3">
    <source>
        <dbReference type="ARBA" id="ARBA00022438"/>
    </source>
</evidence>
<dbReference type="GO" id="GO:0005615">
    <property type="term" value="C:extracellular space"/>
    <property type="evidence" value="ECO:0007669"/>
    <property type="project" value="TreeGrafter"/>
</dbReference>
<dbReference type="Pfam" id="PF01433">
    <property type="entry name" value="Peptidase_M1"/>
    <property type="match status" value="1"/>
</dbReference>
<dbReference type="FunFam" id="2.60.40.1730:FF:000014">
    <property type="entry name" value="Aminopeptidase 2"/>
    <property type="match status" value="1"/>
</dbReference>
<dbReference type="OrthoDB" id="10031169at2759"/>
<dbReference type="GO" id="GO:0042277">
    <property type="term" value="F:peptide binding"/>
    <property type="evidence" value="ECO:0007669"/>
    <property type="project" value="TreeGrafter"/>
</dbReference>
<evidence type="ECO:0000256" key="16">
    <source>
        <dbReference type="PIRSR" id="PIRSR634016-3"/>
    </source>
</evidence>
<feature type="compositionally biased region" description="Low complexity" evidence="18">
    <location>
        <begin position="952"/>
        <end position="970"/>
    </location>
</feature>
<feature type="compositionally biased region" description="Polar residues" evidence="18">
    <location>
        <begin position="915"/>
        <end position="925"/>
    </location>
</feature>
<dbReference type="InterPro" id="IPR024571">
    <property type="entry name" value="ERAP1-like_C_dom"/>
</dbReference>
<dbReference type="SUPFAM" id="SSF63737">
    <property type="entry name" value="Leukotriene A4 hydrolase N-terminal domain"/>
    <property type="match status" value="1"/>
</dbReference>
<name>A0A409XED1_PSICY</name>
<evidence type="ECO:0000259" key="19">
    <source>
        <dbReference type="PROSITE" id="PS51562"/>
    </source>
</evidence>
<evidence type="ECO:0000256" key="7">
    <source>
        <dbReference type="ARBA" id="ARBA00022723"/>
    </source>
</evidence>
<dbReference type="Pfam" id="PF11838">
    <property type="entry name" value="ERAP1_C"/>
    <property type="match status" value="1"/>
</dbReference>
<dbReference type="Gene3D" id="2.60.40.1910">
    <property type="match status" value="1"/>
</dbReference>
<keyword evidence="6" id="KW-0808">Transferase</keyword>
<dbReference type="Pfam" id="PF03291">
    <property type="entry name" value="mRNA_G-N7_MeTrfase"/>
    <property type="match status" value="1"/>
</dbReference>
<evidence type="ECO:0000256" key="1">
    <source>
        <dbReference type="ARBA" id="ARBA00003378"/>
    </source>
</evidence>
<keyword evidence="7 16" id="KW-0479">Metal-binding</keyword>
<dbReference type="STRING" id="93625.A0A409XED1"/>
<evidence type="ECO:0000256" key="15">
    <source>
        <dbReference type="PIRSR" id="PIRSR634016-1"/>
    </source>
</evidence>
<dbReference type="EMBL" id="NHYD01001946">
    <property type="protein sequence ID" value="PPQ89091.1"/>
    <property type="molecule type" value="Genomic_DNA"/>
</dbReference>
<dbReference type="InterPro" id="IPR014782">
    <property type="entry name" value="Peptidase_M1_dom"/>
</dbReference>
<feature type="region of interest" description="Disordered" evidence="18">
    <location>
        <begin position="1011"/>
        <end position="1037"/>
    </location>
</feature>
<comment type="cofactor">
    <cofactor evidence="16">
        <name>Zn(2+)</name>
        <dbReference type="ChEBI" id="CHEBI:29105"/>
    </cofactor>
    <text evidence="16">Binds 1 zinc ion per subunit.</text>
</comment>
<dbReference type="PANTHER" id="PTHR11533:SF174">
    <property type="entry name" value="PUROMYCIN-SENSITIVE AMINOPEPTIDASE-RELATED"/>
    <property type="match status" value="1"/>
</dbReference>
<comment type="catalytic activity">
    <reaction evidence="13">
        <text>a 5'-end (5'-triphosphoguanosine)-ribonucleoside in mRNA + S-adenosyl-L-methionine = a 5'-end (N(7)-methyl 5'-triphosphoguanosine)-ribonucleoside in mRNA + S-adenosyl-L-homocysteine</text>
        <dbReference type="Rhea" id="RHEA:67008"/>
        <dbReference type="Rhea" id="RHEA-COMP:17166"/>
        <dbReference type="Rhea" id="RHEA-COMP:17167"/>
        <dbReference type="ChEBI" id="CHEBI:57856"/>
        <dbReference type="ChEBI" id="CHEBI:59789"/>
        <dbReference type="ChEBI" id="CHEBI:156461"/>
        <dbReference type="ChEBI" id="CHEBI:167617"/>
        <dbReference type="EC" id="2.1.1.56"/>
    </reaction>
</comment>
<dbReference type="SUPFAM" id="SSF55486">
    <property type="entry name" value="Metalloproteases ('zincins'), catalytic domain"/>
    <property type="match status" value="1"/>
</dbReference>
<dbReference type="GO" id="GO:0016020">
    <property type="term" value="C:membrane"/>
    <property type="evidence" value="ECO:0007669"/>
    <property type="project" value="TreeGrafter"/>
</dbReference>
<accession>A0A409XED1</accession>
<dbReference type="GO" id="GO:0006508">
    <property type="term" value="P:proteolysis"/>
    <property type="evidence" value="ECO:0007669"/>
    <property type="project" value="UniProtKB-KW"/>
</dbReference>
<evidence type="ECO:0000256" key="2">
    <source>
        <dbReference type="ARBA" id="ARBA00010136"/>
    </source>
</evidence>
<dbReference type="InterPro" id="IPR029063">
    <property type="entry name" value="SAM-dependent_MTases_sf"/>
</dbReference>
<dbReference type="InterPro" id="IPR034016">
    <property type="entry name" value="M1_APN-typ"/>
</dbReference>
<dbReference type="Proteomes" id="UP000283269">
    <property type="component" value="Unassembled WGS sequence"/>
</dbReference>
<dbReference type="InterPro" id="IPR050344">
    <property type="entry name" value="Peptidase_M1_aminopeptidases"/>
</dbReference>
<dbReference type="FunFam" id="1.25.50.20:FF:000002">
    <property type="entry name" value="Aminopeptidase"/>
    <property type="match status" value="1"/>
</dbReference>
<dbReference type="InterPro" id="IPR004971">
    <property type="entry name" value="mRNA_G-N7_MeTrfase_dom"/>
</dbReference>
<proteinExistence type="inferred from homology"/>
<organism evidence="20 21">
    <name type="scientific">Psilocybe cyanescens</name>
    <dbReference type="NCBI Taxonomy" id="93625"/>
    <lineage>
        <taxon>Eukaryota</taxon>
        <taxon>Fungi</taxon>
        <taxon>Dikarya</taxon>
        <taxon>Basidiomycota</taxon>
        <taxon>Agaricomycotina</taxon>
        <taxon>Agaricomycetes</taxon>
        <taxon>Agaricomycetidae</taxon>
        <taxon>Agaricales</taxon>
        <taxon>Agaricineae</taxon>
        <taxon>Strophariaceae</taxon>
        <taxon>Psilocybe</taxon>
    </lineage>
</organism>
<evidence type="ECO:0000256" key="10">
    <source>
        <dbReference type="ARBA" id="ARBA00023049"/>
    </source>
</evidence>
<comment type="function">
    <text evidence="1">Responsible for methylating the 5'-cap structure of mRNAs.</text>
</comment>
<dbReference type="Pfam" id="PF17900">
    <property type="entry name" value="Peptidase_M1_N"/>
    <property type="match status" value="1"/>
</dbReference>
<keyword evidence="4" id="KW-0489">Methyltransferase</keyword>
<dbReference type="PRINTS" id="PR00756">
    <property type="entry name" value="ALADIPTASE"/>
</dbReference>
<dbReference type="GO" id="GO:0070006">
    <property type="term" value="F:metalloaminopeptidase activity"/>
    <property type="evidence" value="ECO:0007669"/>
    <property type="project" value="TreeGrafter"/>
</dbReference>